<protein>
    <submittedName>
        <fullName evidence="2">Pimeloyl-ACP methyl ester carboxylesterase</fullName>
    </submittedName>
</protein>
<dbReference type="Pfam" id="PF00561">
    <property type="entry name" value="Abhydrolase_1"/>
    <property type="match status" value="1"/>
</dbReference>
<dbReference type="GO" id="GO:0047372">
    <property type="term" value="F:monoacylglycerol lipase activity"/>
    <property type="evidence" value="ECO:0007669"/>
    <property type="project" value="TreeGrafter"/>
</dbReference>
<evidence type="ECO:0000313" key="2">
    <source>
        <dbReference type="EMBL" id="SDN06610.1"/>
    </source>
</evidence>
<dbReference type="PRINTS" id="PR00111">
    <property type="entry name" value="ABHYDROLASE"/>
</dbReference>
<accession>A0A1G9YC29</accession>
<evidence type="ECO:0000313" key="3">
    <source>
        <dbReference type="Proteomes" id="UP000198680"/>
    </source>
</evidence>
<dbReference type="AlphaFoldDB" id="A0A1G9YC29"/>
<name>A0A1G9YC29_9ACTN</name>
<dbReference type="Proteomes" id="UP000198680">
    <property type="component" value="Unassembled WGS sequence"/>
</dbReference>
<dbReference type="STRING" id="1137991.SAMN05660642_03981"/>
<proteinExistence type="predicted"/>
<evidence type="ECO:0000259" key="1">
    <source>
        <dbReference type="Pfam" id="PF00561"/>
    </source>
</evidence>
<keyword evidence="3" id="KW-1185">Reference proteome</keyword>
<dbReference type="GO" id="GO:0016020">
    <property type="term" value="C:membrane"/>
    <property type="evidence" value="ECO:0007669"/>
    <property type="project" value="TreeGrafter"/>
</dbReference>
<dbReference type="GO" id="GO:0046464">
    <property type="term" value="P:acylglycerol catabolic process"/>
    <property type="evidence" value="ECO:0007669"/>
    <property type="project" value="TreeGrafter"/>
</dbReference>
<dbReference type="InterPro" id="IPR000073">
    <property type="entry name" value="AB_hydrolase_1"/>
</dbReference>
<reference evidence="3" key="1">
    <citation type="submission" date="2016-10" db="EMBL/GenBank/DDBJ databases">
        <authorList>
            <person name="Varghese N."/>
            <person name="Submissions S."/>
        </authorList>
    </citation>
    <scope>NUCLEOTIDE SEQUENCE [LARGE SCALE GENOMIC DNA]</scope>
    <source>
        <strain evidence="3">DSM 45419</strain>
    </source>
</reference>
<gene>
    <name evidence="2" type="ORF">SAMN05660642_03981</name>
</gene>
<dbReference type="SUPFAM" id="SSF53474">
    <property type="entry name" value="alpha/beta-Hydrolases"/>
    <property type="match status" value="1"/>
</dbReference>
<feature type="domain" description="AB hydrolase-1" evidence="1">
    <location>
        <begin position="17"/>
        <end position="242"/>
    </location>
</feature>
<dbReference type="InterPro" id="IPR029058">
    <property type="entry name" value="AB_hydrolase_fold"/>
</dbReference>
<organism evidence="2 3">
    <name type="scientific">Geodermatophilus siccatus</name>
    <dbReference type="NCBI Taxonomy" id="1137991"/>
    <lineage>
        <taxon>Bacteria</taxon>
        <taxon>Bacillati</taxon>
        <taxon>Actinomycetota</taxon>
        <taxon>Actinomycetes</taxon>
        <taxon>Geodermatophilales</taxon>
        <taxon>Geodermatophilaceae</taxon>
        <taxon>Geodermatophilus</taxon>
    </lineage>
</organism>
<dbReference type="PANTHER" id="PTHR43798">
    <property type="entry name" value="MONOACYLGLYCEROL LIPASE"/>
    <property type="match status" value="1"/>
</dbReference>
<sequence>MRTDSATVRVAVAGEGPPLLLLTGIGANIEMWEPAARHLTRRRLVMLDVPGTGGSPALRVGLRMRGYAHLVTQVLDALGLDRVDVLGYSWGGALAQQLAHQAPERVRALVLAATTPGVGGQPPWPWVLALMSSPARYYSRTYLRLTAPLVFGTGPRAAADSLHGRARLHRPPSIVGYTQQLHAISGWSSRWWLRQLDHPTLVIGARRDPLARPRNADILAAALPHARLEMVDGGHLFLLEDPQQSCALVEDFLCDQDAGASVEPVGAQSGR</sequence>
<dbReference type="PANTHER" id="PTHR43798:SF5">
    <property type="entry name" value="MONOACYLGLYCEROL LIPASE ABHD6"/>
    <property type="match status" value="1"/>
</dbReference>
<dbReference type="InterPro" id="IPR050266">
    <property type="entry name" value="AB_hydrolase_sf"/>
</dbReference>
<dbReference type="Gene3D" id="3.40.50.1820">
    <property type="entry name" value="alpha/beta hydrolase"/>
    <property type="match status" value="1"/>
</dbReference>
<dbReference type="EMBL" id="FNHE01000011">
    <property type="protein sequence ID" value="SDN06610.1"/>
    <property type="molecule type" value="Genomic_DNA"/>
</dbReference>